<dbReference type="HOGENOM" id="CLU_2780339_0_0_1"/>
<accession>A0A0E0QPR4</accession>
<dbReference type="EnsemblPlants" id="ORUFI09G06160.1">
    <property type="protein sequence ID" value="ORUFI09G06160.1"/>
    <property type="gene ID" value="ORUFI09G06160"/>
</dbReference>
<keyword evidence="2" id="KW-1185">Reference proteome</keyword>
<organism evidence="1 2">
    <name type="scientific">Oryza rufipogon</name>
    <name type="common">Brownbeard rice</name>
    <name type="synonym">Asian wild rice</name>
    <dbReference type="NCBI Taxonomy" id="4529"/>
    <lineage>
        <taxon>Eukaryota</taxon>
        <taxon>Viridiplantae</taxon>
        <taxon>Streptophyta</taxon>
        <taxon>Embryophyta</taxon>
        <taxon>Tracheophyta</taxon>
        <taxon>Spermatophyta</taxon>
        <taxon>Magnoliopsida</taxon>
        <taxon>Liliopsida</taxon>
        <taxon>Poales</taxon>
        <taxon>Poaceae</taxon>
        <taxon>BOP clade</taxon>
        <taxon>Oryzoideae</taxon>
        <taxon>Oryzeae</taxon>
        <taxon>Oryzinae</taxon>
        <taxon>Oryza</taxon>
    </lineage>
</organism>
<dbReference type="AlphaFoldDB" id="A0A0E0QPR4"/>
<name>A0A0E0QPR4_ORYRU</name>
<evidence type="ECO:0000313" key="1">
    <source>
        <dbReference type="EnsemblPlants" id="ORUFI09G06160.1"/>
    </source>
</evidence>
<proteinExistence type="predicted"/>
<dbReference type="Gramene" id="ORUFI09G06160.1">
    <property type="protein sequence ID" value="ORUFI09G06160.1"/>
    <property type="gene ID" value="ORUFI09G06160"/>
</dbReference>
<reference evidence="1" key="2">
    <citation type="submission" date="2015-06" db="UniProtKB">
        <authorList>
            <consortium name="EnsemblPlants"/>
        </authorList>
    </citation>
    <scope>IDENTIFICATION</scope>
</reference>
<evidence type="ECO:0000313" key="2">
    <source>
        <dbReference type="Proteomes" id="UP000008022"/>
    </source>
</evidence>
<dbReference type="Proteomes" id="UP000008022">
    <property type="component" value="Unassembled WGS sequence"/>
</dbReference>
<sequence>MTLLRRAHRALVYGGDLGGTGKATTVGKWGRGGRLIIGVGAVSLLCDHIHQLACHPMPPAWASLRERGR</sequence>
<protein>
    <submittedName>
        <fullName evidence="1">Uncharacterized protein</fullName>
    </submittedName>
</protein>
<reference evidence="2" key="1">
    <citation type="submission" date="2013-06" db="EMBL/GenBank/DDBJ databases">
        <authorList>
            <person name="Zhao Q."/>
        </authorList>
    </citation>
    <scope>NUCLEOTIDE SEQUENCE</scope>
    <source>
        <strain evidence="2">cv. W1943</strain>
    </source>
</reference>